<feature type="transmembrane region" description="Helical" evidence="1">
    <location>
        <begin position="179"/>
        <end position="196"/>
    </location>
</feature>
<reference evidence="2 3" key="1">
    <citation type="submission" date="2017-05" db="EMBL/GenBank/DDBJ databases">
        <authorList>
            <person name="Song R."/>
            <person name="Chenine A.L."/>
            <person name="Ruprecht R.M."/>
        </authorList>
    </citation>
    <scope>NUCLEOTIDE SEQUENCE [LARGE SCALE GENOMIC DNA]</scope>
    <source>
        <strain evidence="2 3">PSBB019</strain>
    </source>
</reference>
<feature type="transmembrane region" description="Helical" evidence="1">
    <location>
        <begin position="122"/>
        <end position="144"/>
    </location>
</feature>
<protein>
    <submittedName>
        <fullName evidence="2">Uncharacterized protein</fullName>
    </submittedName>
</protein>
<proteinExistence type="predicted"/>
<feature type="transmembrane region" description="Helical" evidence="1">
    <location>
        <begin position="150"/>
        <end position="167"/>
    </location>
</feature>
<keyword evidence="1" id="KW-1133">Transmembrane helix</keyword>
<evidence type="ECO:0000313" key="3">
    <source>
        <dbReference type="Proteomes" id="UP000196228"/>
    </source>
</evidence>
<name>A0A1Y0HWN1_CELCE</name>
<feature type="transmembrane region" description="Helical" evidence="1">
    <location>
        <begin position="202"/>
        <end position="223"/>
    </location>
</feature>
<gene>
    <name evidence="2" type="ORF">CBR64_09630</name>
</gene>
<organism evidence="2 3">
    <name type="scientific">Cellulosimicrobium cellulans</name>
    <name type="common">Arthrobacter luteus</name>
    <dbReference type="NCBI Taxonomy" id="1710"/>
    <lineage>
        <taxon>Bacteria</taxon>
        <taxon>Bacillati</taxon>
        <taxon>Actinomycetota</taxon>
        <taxon>Actinomycetes</taxon>
        <taxon>Micrococcales</taxon>
        <taxon>Promicromonosporaceae</taxon>
        <taxon>Cellulosimicrobium</taxon>
    </lineage>
</organism>
<dbReference type="RefSeq" id="WP_087470731.1">
    <property type="nucleotide sequence ID" value="NZ_CP021383.1"/>
</dbReference>
<dbReference type="Proteomes" id="UP000196228">
    <property type="component" value="Chromosome"/>
</dbReference>
<dbReference type="EMBL" id="CP021383">
    <property type="protein sequence ID" value="ARU51705.1"/>
    <property type="molecule type" value="Genomic_DNA"/>
</dbReference>
<dbReference type="KEGG" id="cceu:CBR64_09630"/>
<keyword evidence="1" id="KW-0812">Transmembrane</keyword>
<accession>A0A1Y0HWN1</accession>
<dbReference type="OrthoDB" id="3240366at2"/>
<feature type="transmembrane region" description="Helical" evidence="1">
    <location>
        <begin position="47"/>
        <end position="67"/>
    </location>
</feature>
<sequence length="247" mass="25772">MTTDHGDDPRDGAAEPDEPALDVAETLRLIREQQDRARDATGPDARLLFLAWGVAWLVGYLCLWASAVHGGAGTGSMVGAQPEPWAFWVFFSLIAAAVAFTIVHTVTRTVGTRGVSARQGALYGWSWTLGFVSYGFVLGGLARAGASEEVMALASNAFACVVVGLLYLGGGVAFCEQRLYVVGVWILLVAGVATIAGLPLTYLVMGALGGGGFLVMVVVEHVLKVRRRRLAAGAPPARVAGEGAADA</sequence>
<dbReference type="AlphaFoldDB" id="A0A1Y0HWN1"/>
<feature type="transmembrane region" description="Helical" evidence="1">
    <location>
        <begin position="87"/>
        <end position="110"/>
    </location>
</feature>
<evidence type="ECO:0000313" key="2">
    <source>
        <dbReference type="EMBL" id="ARU51705.1"/>
    </source>
</evidence>
<keyword evidence="1" id="KW-0472">Membrane</keyword>
<evidence type="ECO:0000256" key="1">
    <source>
        <dbReference type="SAM" id="Phobius"/>
    </source>
</evidence>